<organism evidence="2 3">
    <name type="scientific">Candidula unifasciata</name>
    <dbReference type="NCBI Taxonomy" id="100452"/>
    <lineage>
        <taxon>Eukaryota</taxon>
        <taxon>Metazoa</taxon>
        <taxon>Spiralia</taxon>
        <taxon>Lophotrochozoa</taxon>
        <taxon>Mollusca</taxon>
        <taxon>Gastropoda</taxon>
        <taxon>Heterobranchia</taxon>
        <taxon>Euthyneura</taxon>
        <taxon>Panpulmonata</taxon>
        <taxon>Eupulmonata</taxon>
        <taxon>Stylommatophora</taxon>
        <taxon>Helicina</taxon>
        <taxon>Helicoidea</taxon>
        <taxon>Geomitridae</taxon>
        <taxon>Candidula</taxon>
    </lineage>
</organism>
<feature type="non-terminal residue" evidence="2">
    <location>
        <position position="1"/>
    </location>
</feature>
<evidence type="ECO:0000313" key="3">
    <source>
        <dbReference type="Proteomes" id="UP000678393"/>
    </source>
</evidence>
<dbReference type="SUPFAM" id="SSF49265">
    <property type="entry name" value="Fibronectin type III"/>
    <property type="match status" value="1"/>
</dbReference>
<keyword evidence="3" id="KW-1185">Reference proteome</keyword>
<dbReference type="Proteomes" id="UP000678393">
    <property type="component" value="Unassembled WGS sequence"/>
</dbReference>
<dbReference type="AlphaFoldDB" id="A0A8S3YMK1"/>
<dbReference type="EMBL" id="CAJHNH020000129">
    <property type="protein sequence ID" value="CAG5115546.1"/>
    <property type="molecule type" value="Genomic_DNA"/>
</dbReference>
<reference evidence="2" key="1">
    <citation type="submission" date="2021-04" db="EMBL/GenBank/DDBJ databases">
        <authorList>
            <consortium name="Molecular Ecology Group"/>
        </authorList>
    </citation>
    <scope>NUCLEOTIDE SEQUENCE</scope>
</reference>
<evidence type="ECO:0000256" key="1">
    <source>
        <dbReference type="SAM" id="MobiDB-lite"/>
    </source>
</evidence>
<proteinExistence type="predicted"/>
<feature type="region of interest" description="Disordered" evidence="1">
    <location>
        <begin position="82"/>
        <end position="106"/>
    </location>
</feature>
<sequence>TVGDIGVWQSVYSGVNLFYEDTNLPMFTTYVYRITVFNDIGQTISPNSTLVTTFGGLPRLSANVTAVAVDHLSIYVQLDTPRSCRTTGTSSESNSSSREQHQQHNGVPKHYTAKLCGHRSTAQHTVPGDSSGHHLWWGFHQ</sequence>
<evidence type="ECO:0000313" key="2">
    <source>
        <dbReference type="EMBL" id="CAG5115546.1"/>
    </source>
</evidence>
<comment type="caution">
    <text evidence="2">The sequence shown here is derived from an EMBL/GenBank/DDBJ whole genome shotgun (WGS) entry which is preliminary data.</text>
</comment>
<name>A0A8S3YMK1_9EUPU</name>
<dbReference type="InterPro" id="IPR036116">
    <property type="entry name" value="FN3_sf"/>
</dbReference>
<protein>
    <submittedName>
        <fullName evidence="2">Uncharacterized protein</fullName>
    </submittedName>
</protein>
<accession>A0A8S3YMK1</accession>
<gene>
    <name evidence="2" type="ORF">CUNI_LOCUS1104</name>
</gene>